<sequence>MGRKREVSPIGTSKFERPYTPPSHSSNTSPTSVESAASRHFGHSSRASTPFEATPSTPATSVANTSFDTRRRSNDPDGWFSDFRDEWLDISDELPDRAQLAAAAPIPVFDQYGNGRTFGSLIDPERTTHERQLILFVRHFYCGACQAYLKAVTDNITMQEYFSIPRPTSIIVIGCGQPHLIAQYKKFTNCPFPIFSDPTRALYKKLGMTLSLNLGRERPEYMKEISTVQWLNGQMKTIKASLRDPEGIKKRDVIKGGNTFQIGGEFLFEGGEAIWCHRMKNYRNHAEVDVLRKLLELDE</sequence>
<reference evidence="2" key="1">
    <citation type="journal article" date="2020" name="Stud. Mycol.">
        <title>101 Dothideomycetes genomes: a test case for predicting lifestyles and emergence of pathogens.</title>
        <authorList>
            <person name="Haridas S."/>
            <person name="Albert R."/>
            <person name="Binder M."/>
            <person name="Bloem J."/>
            <person name="Labutti K."/>
            <person name="Salamov A."/>
            <person name="Andreopoulos B."/>
            <person name="Baker S."/>
            <person name="Barry K."/>
            <person name="Bills G."/>
            <person name="Bluhm B."/>
            <person name="Cannon C."/>
            <person name="Castanera R."/>
            <person name="Culley D."/>
            <person name="Daum C."/>
            <person name="Ezra D."/>
            <person name="Gonzalez J."/>
            <person name="Henrissat B."/>
            <person name="Kuo A."/>
            <person name="Liang C."/>
            <person name="Lipzen A."/>
            <person name="Lutzoni F."/>
            <person name="Magnuson J."/>
            <person name="Mondo S."/>
            <person name="Nolan M."/>
            <person name="Ohm R."/>
            <person name="Pangilinan J."/>
            <person name="Park H.-J."/>
            <person name="Ramirez L."/>
            <person name="Alfaro M."/>
            <person name="Sun H."/>
            <person name="Tritt A."/>
            <person name="Yoshinaga Y."/>
            <person name="Zwiers L.-H."/>
            <person name="Turgeon B."/>
            <person name="Goodwin S."/>
            <person name="Spatafora J."/>
            <person name="Crous P."/>
            <person name="Grigoriev I."/>
        </authorList>
    </citation>
    <scope>NUCLEOTIDE SEQUENCE</scope>
    <source>
        <strain evidence="2">CBS 116435</strain>
    </source>
</reference>
<proteinExistence type="predicted"/>
<dbReference type="InterPro" id="IPR032801">
    <property type="entry name" value="PXL2A/B/C"/>
</dbReference>
<keyword evidence="3" id="KW-1185">Reference proteome</keyword>
<dbReference type="PANTHER" id="PTHR28630">
    <property type="match status" value="1"/>
</dbReference>
<dbReference type="EMBL" id="MU003882">
    <property type="protein sequence ID" value="KAF2716305.1"/>
    <property type="molecule type" value="Genomic_DNA"/>
</dbReference>
<evidence type="ECO:0008006" key="4">
    <source>
        <dbReference type="Google" id="ProtNLM"/>
    </source>
</evidence>
<feature type="region of interest" description="Disordered" evidence="1">
    <location>
        <begin position="1"/>
        <end position="75"/>
    </location>
</feature>
<dbReference type="OrthoDB" id="40334at2759"/>
<name>A0A9P4PYS1_9PEZI</name>
<organism evidence="2 3">
    <name type="scientific">Polychaeton citri CBS 116435</name>
    <dbReference type="NCBI Taxonomy" id="1314669"/>
    <lineage>
        <taxon>Eukaryota</taxon>
        <taxon>Fungi</taxon>
        <taxon>Dikarya</taxon>
        <taxon>Ascomycota</taxon>
        <taxon>Pezizomycotina</taxon>
        <taxon>Dothideomycetes</taxon>
        <taxon>Dothideomycetidae</taxon>
        <taxon>Capnodiales</taxon>
        <taxon>Capnodiaceae</taxon>
        <taxon>Polychaeton</taxon>
    </lineage>
</organism>
<evidence type="ECO:0000313" key="2">
    <source>
        <dbReference type="EMBL" id="KAF2716305.1"/>
    </source>
</evidence>
<feature type="compositionally biased region" description="Low complexity" evidence="1">
    <location>
        <begin position="22"/>
        <end position="32"/>
    </location>
</feature>
<dbReference type="Pfam" id="PF13911">
    <property type="entry name" value="AhpC-TSA_2"/>
    <property type="match status" value="1"/>
</dbReference>
<dbReference type="Gene3D" id="3.40.30.10">
    <property type="entry name" value="Glutaredoxin"/>
    <property type="match status" value="1"/>
</dbReference>
<gene>
    <name evidence="2" type="ORF">K431DRAFT_20842</name>
</gene>
<dbReference type="Proteomes" id="UP000799441">
    <property type="component" value="Unassembled WGS sequence"/>
</dbReference>
<dbReference type="PANTHER" id="PTHR28630:SF3">
    <property type="entry name" value="PEROXIREDOXIN-LIKE 2C"/>
    <property type="match status" value="1"/>
</dbReference>
<protein>
    <recommendedName>
        <fullName evidence="4">AhpC-TSA-domain-containing protein</fullName>
    </recommendedName>
</protein>
<comment type="caution">
    <text evidence="2">The sequence shown here is derived from an EMBL/GenBank/DDBJ whole genome shotgun (WGS) entry which is preliminary data.</text>
</comment>
<dbReference type="SUPFAM" id="SSF52833">
    <property type="entry name" value="Thioredoxin-like"/>
    <property type="match status" value="1"/>
</dbReference>
<feature type="compositionally biased region" description="Polar residues" evidence="1">
    <location>
        <begin position="54"/>
        <end position="67"/>
    </location>
</feature>
<dbReference type="InterPro" id="IPR036249">
    <property type="entry name" value="Thioredoxin-like_sf"/>
</dbReference>
<evidence type="ECO:0000313" key="3">
    <source>
        <dbReference type="Proteomes" id="UP000799441"/>
    </source>
</evidence>
<accession>A0A9P4PYS1</accession>
<dbReference type="AlphaFoldDB" id="A0A9P4PYS1"/>
<evidence type="ECO:0000256" key="1">
    <source>
        <dbReference type="SAM" id="MobiDB-lite"/>
    </source>
</evidence>